<dbReference type="AlphaFoldDB" id="A0A3N4R7E0"/>
<accession>A0A8G1U8Z7</accession>
<proteinExistence type="predicted"/>
<evidence type="ECO:0000313" key="5">
    <source>
        <dbReference type="Proteomes" id="UP000267408"/>
    </source>
</evidence>
<protein>
    <submittedName>
        <fullName evidence="3">Uncharacterized protein</fullName>
    </submittedName>
</protein>
<accession>A0A3N4R7E0</accession>
<reference evidence="4 5" key="1">
    <citation type="submission" date="2018-11" db="EMBL/GenBank/DDBJ databases">
        <title>Sequencing the genomes of 1000 actinobacteria strains.</title>
        <authorList>
            <person name="Klenk H.-P."/>
        </authorList>
    </citation>
    <scope>NUCLEOTIDE SEQUENCE [LARGE SCALE GENOMIC DNA]</scope>
    <source>
        <strain evidence="2 5">DSM 44780</strain>
        <strain evidence="3 4">DSM 44781</strain>
    </source>
</reference>
<gene>
    <name evidence="3" type="ORF">EDD38_6598</name>
    <name evidence="2" type="ORF">EDD39_7781</name>
</gene>
<evidence type="ECO:0000313" key="4">
    <source>
        <dbReference type="Proteomes" id="UP000266906"/>
    </source>
</evidence>
<evidence type="ECO:0000313" key="2">
    <source>
        <dbReference type="EMBL" id="ROR33958.1"/>
    </source>
</evidence>
<sequence>MPALRKALANHEDALLRLLSIAFRVAAVLLLPWIVDLALNVRGHFGARNLSNAWVWLDLIEAASLLLLAALVRRRHRTTSPIASATAVLLGMDAFFDLWSAHRGEAFRTAELLAYAAELPSAALLAALSWYSLRWAAGLHPVPAPARTRRPAPPTGN</sequence>
<feature type="transmembrane region" description="Helical" evidence="1">
    <location>
        <begin position="54"/>
        <end position="72"/>
    </location>
</feature>
<dbReference type="RefSeq" id="WP_123564292.1">
    <property type="nucleotide sequence ID" value="NZ_RJVJ01000005.1"/>
</dbReference>
<keyword evidence="1" id="KW-0812">Transmembrane</keyword>
<evidence type="ECO:0000256" key="1">
    <source>
        <dbReference type="SAM" id="Phobius"/>
    </source>
</evidence>
<dbReference type="Proteomes" id="UP000266906">
    <property type="component" value="Unassembled WGS sequence"/>
</dbReference>
<keyword evidence="1" id="KW-0472">Membrane</keyword>
<keyword evidence="4" id="KW-1185">Reference proteome</keyword>
<dbReference type="EMBL" id="RKQG01000002">
    <property type="protein sequence ID" value="RPE29443.1"/>
    <property type="molecule type" value="Genomic_DNA"/>
</dbReference>
<organism evidence="3 4">
    <name type="scientific">Kitasatospora cineracea</name>
    <dbReference type="NCBI Taxonomy" id="88074"/>
    <lineage>
        <taxon>Bacteria</taxon>
        <taxon>Bacillati</taxon>
        <taxon>Actinomycetota</taxon>
        <taxon>Actinomycetes</taxon>
        <taxon>Kitasatosporales</taxon>
        <taxon>Streptomycetaceae</taxon>
        <taxon>Kitasatospora</taxon>
    </lineage>
</organism>
<evidence type="ECO:0000313" key="3">
    <source>
        <dbReference type="EMBL" id="RPE29443.1"/>
    </source>
</evidence>
<name>A0A3N4R7E0_9ACTN</name>
<dbReference type="OrthoDB" id="3872783at2"/>
<dbReference type="EMBL" id="RJVJ01000005">
    <property type="protein sequence ID" value="ROR33958.1"/>
    <property type="molecule type" value="Genomic_DNA"/>
</dbReference>
<dbReference type="Proteomes" id="UP000267408">
    <property type="component" value="Unassembled WGS sequence"/>
</dbReference>
<feature type="transmembrane region" description="Helical" evidence="1">
    <location>
        <begin position="14"/>
        <end position="34"/>
    </location>
</feature>
<comment type="caution">
    <text evidence="3">The sequence shown here is derived from an EMBL/GenBank/DDBJ whole genome shotgun (WGS) entry which is preliminary data.</text>
</comment>
<keyword evidence="1" id="KW-1133">Transmembrane helix</keyword>